<dbReference type="Pfam" id="PF13476">
    <property type="entry name" value="AAA_23"/>
    <property type="match status" value="1"/>
</dbReference>
<dbReference type="InterPro" id="IPR027417">
    <property type="entry name" value="P-loop_NTPase"/>
</dbReference>
<dbReference type="SUPFAM" id="SSF52540">
    <property type="entry name" value="P-loop containing nucleoside triphosphate hydrolases"/>
    <property type="match status" value="1"/>
</dbReference>
<evidence type="ECO:0000313" key="9">
    <source>
        <dbReference type="EMBL" id="GAA0462421.1"/>
    </source>
</evidence>
<keyword evidence="6" id="KW-0406">Ion transport</keyword>
<protein>
    <submittedName>
        <fullName evidence="9">AAA family ATPase</fullName>
    </submittedName>
</protein>
<feature type="domain" description="AAA+ ATPase" evidence="8">
    <location>
        <begin position="52"/>
        <end position="228"/>
    </location>
</feature>
<keyword evidence="4" id="KW-0410">Iron transport</keyword>
<keyword evidence="7" id="KW-0472">Membrane</keyword>
<keyword evidence="10" id="KW-1185">Reference proteome</keyword>
<evidence type="ECO:0000256" key="2">
    <source>
        <dbReference type="ARBA" id="ARBA00022448"/>
    </source>
</evidence>
<comment type="subcellular location">
    <subcellularLocation>
        <location evidence="1">Cell membrane</location>
        <topology evidence="1">Peripheral membrane protein</topology>
    </subcellularLocation>
</comment>
<organism evidence="9 10">
    <name type="scientific">Streptomyces stramineus</name>
    <dbReference type="NCBI Taxonomy" id="173861"/>
    <lineage>
        <taxon>Bacteria</taxon>
        <taxon>Bacillati</taxon>
        <taxon>Actinomycetota</taxon>
        <taxon>Actinomycetes</taxon>
        <taxon>Kitasatosporales</taxon>
        <taxon>Streptomycetaceae</taxon>
        <taxon>Streptomyces</taxon>
    </lineage>
</organism>
<sequence>MSDPRPRLVAMLVRRAYVPQESPGLAEGGGPGAWPWSVPCVKELLGDGITFDAPVTFLVGENGSGKSTVVEAVAEAFGLDGRGGRAGRKYGNDREPSPLGSALRLDLTSAGSRMATGPRRRKKGYFLRAETAFGLMETVWGLPGYWEENTSEMSHGEGFLTVFEAMFKEPGLYVMDEPEAALSFASCLRLMALMHRLGRSGAQVICATHSPVLASTPGARILEVGEHGITPVAWSELLLVDHWRRYMSDPEAYLRHLIPPDERG</sequence>
<dbReference type="InterPro" id="IPR051535">
    <property type="entry name" value="Siderophore_ABC-ATPase"/>
</dbReference>
<reference evidence="9 10" key="1">
    <citation type="journal article" date="2019" name="Int. J. Syst. Evol. Microbiol.">
        <title>The Global Catalogue of Microorganisms (GCM) 10K type strain sequencing project: providing services to taxonomists for standard genome sequencing and annotation.</title>
        <authorList>
            <consortium name="The Broad Institute Genomics Platform"/>
            <consortium name="The Broad Institute Genome Sequencing Center for Infectious Disease"/>
            <person name="Wu L."/>
            <person name="Ma J."/>
        </authorList>
    </citation>
    <scope>NUCLEOTIDE SEQUENCE [LARGE SCALE GENOMIC DNA]</scope>
    <source>
        <strain evidence="9 10">JCM 10649</strain>
    </source>
</reference>
<name>A0ABN0ZXR0_9ACTN</name>
<dbReference type="InterPro" id="IPR003959">
    <property type="entry name" value="ATPase_AAA_core"/>
</dbReference>
<evidence type="ECO:0000256" key="1">
    <source>
        <dbReference type="ARBA" id="ARBA00004202"/>
    </source>
</evidence>
<evidence type="ECO:0000256" key="3">
    <source>
        <dbReference type="ARBA" id="ARBA00022475"/>
    </source>
</evidence>
<dbReference type="InterPro" id="IPR038729">
    <property type="entry name" value="Rad50/SbcC_AAA"/>
</dbReference>
<comment type="caution">
    <text evidence="9">The sequence shown here is derived from an EMBL/GenBank/DDBJ whole genome shotgun (WGS) entry which is preliminary data.</text>
</comment>
<dbReference type="InterPro" id="IPR003593">
    <property type="entry name" value="AAA+_ATPase"/>
</dbReference>
<evidence type="ECO:0000256" key="5">
    <source>
        <dbReference type="ARBA" id="ARBA00023004"/>
    </source>
</evidence>
<dbReference type="EMBL" id="BAAAHB010000023">
    <property type="protein sequence ID" value="GAA0462421.1"/>
    <property type="molecule type" value="Genomic_DNA"/>
</dbReference>
<dbReference type="PANTHER" id="PTHR42771:SF2">
    <property type="entry name" value="IRON(3+)-HYDROXAMATE IMPORT ATP-BINDING PROTEIN FHUC"/>
    <property type="match status" value="1"/>
</dbReference>
<keyword evidence="2" id="KW-0813">Transport</keyword>
<dbReference type="Proteomes" id="UP001499895">
    <property type="component" value="Unassembled WGS sequence"/>
</dbReference>
<dbReference type="SMART" id="SM00382">
    <property type="entry name" value="AAA"/>
    <property type="match status" value="1"/>
</dbReference>
<keyword evidence="3" id="KW-1003">Cell membrane</keyword>
<accession>A0ABN0ZXR0</accession>
<dbReference type="Pfam" id="PF13304">
    <property type="entry name" value="AAA_21"/>
    <property type="match status" value="1"/>
</dbReference>
<dbReference type="PANTHER" id="PTHR42771">
    <property type="entry name" value="IRON(3+)-HYDROXAMATE IMPORT ATP-BINDING PROTEIN FHUC"/>
    <property type="match status" value="1"/>
</dbReference>
<evidence type="ECO:0000313" key="10">
    <source>
        <dbReference type="Proteomes" id="UP001499895"/>
    </source>
</evidence>
<dbReference type="Gene3D" id="3.40.50.300">
    <property type="entry name" value="P-loop containing nucleotide triphosphate hydrolases"/>
    <property type="match status" value="2"/>
</dbReference>
<evidence type="ECO:0000259" key="8">
    <source>
        <dbReference type="SMART" id="SM00382"/>
    </source>
</evidence>
<dbReference type="CDD" id="cd00267">
    <property type="entry name" value="ABC_ATPase"/>
    <property type="match status" value="1"/>
</dbReference>
<keyword evidence="5" id="KW-0408">Iron</keyword>
<evidence type="ECO:0000256" key="6">
    <source>
        <dbReference type="ARBA" id="ARBA00023065"/>
    </source>
</evidence>
<evidence type="ECO:0000256" key="4">
    <source>
        <dbReference type="ARBA" id="ARBA00022496"/>
    </source>
</evidence>
<proteinExistence type="predicted"/>
<gene>
    <name evidence="9" type="ORF">GCM10009544_26110</name>
</gene>
<evidence type="ECO:0000256" key="7">
    <source>
        <dbReference type="ARBA" id="ARBA00023136"/>
    </source>
</evidence>